<feature type="domain" description="AMP-binding enzyme C-terminal" evidence="2">
    <location>
        <begin position="451"/>
        <end position="528"/>
    </location>
</feature>
<protein>
    <submittedName>
        <fullName evidence="3">Unannotated protein</fullName>
    </submittedName>
</protein>
<dbReference type="AlphaFoldDB" id="A0A6J6PKQ1"/>
<evidence type="ECO:0000259" key="2">
    <source>
        <dbReference type="Pfam" id="PF13193"/>
    </source>
</evidence>
<gene>
    <name evidence="3" type="ORF">UFOPK2579_00744</name>
</gene>
<dbReference type="Pfam" id="PF13193">
    <property type="entry name" value="AMP-binding_C"/>
    <property type="match status" value="1"/>
</dbReference>
<sequence>MWKYPCMPSAPAVTDLADLVTVAAEESPDKLALVESGGRSVTWSQLEDEVGRVATGLAAAGVVAGYRVLISVGNRIEFVTTYLAILRVQAVAVPVNPRASVEEVLRILADSGARMAFAEADTVSTLRAAVERLGRAIAGTPAADDTVLPEHLVSRAVPPRLVVIGATLLPGERSYDHLRADRARPMPSLQDPEKLAALLYTSGTSGRPRAAMLTHRALLANIEQIAGVEPPMIHGDDVVLGVLPLFHVYGLNAVLGGVLRHRAKLVLVERFDPQGILDLIDDEACSVIPVAPPVFAYWRDEEHLGERLGPVRMMLSGSAPLSAQVSEEFTARTGIAIHQGYGLTEASPVVTSTLCSTALQPGSVGAALPGIEIRLVDEHGRAPEGEDPGEIQLRGANLFSGYWPDGDGAPGAEGWWATGDVGFLDSTGDLFLVDRLKELIIVSGFNVYPIEVEDVIREVHGVAEVAVIGVGDDLTGEAVVAYVRTSPGQSAYAVESAVLARCAMRLARFKQPSRVEIVDQLPLTVTGKVQKGTLRAYERRRATGLLE</sequence>
<dbReference type="SUPFAM" id="SSF56801">
    <property type="entry name" value="Acetyl-CoA synthetase-like"/>
    <property type="match status" value="1"/>
</dbReference>
<accession>A0A6J6PKQ1</accession>
<dbReference type="InterPro" id="IPR000873">
    <property type="entry name" value="AMP-dep_synth/lig_dom"/>
</dbReference>
<dbReference type="PROSITE" id="PS00455">
    <property type="entry name" value="AMP_BINDING"/>
    <property type="match status" value="1"/>
</dbReference>
<dbReference type="InterPro" id="IPR025110">
    <property type="entry name" value="AMP-bd_C"/>
</dbReference>
<evidence type="ECO:0000313" key="3">
    <source>
        <dbReference type="EMBL" id="CAB4697365.1"/>
    </source>
</evidence>
<dbReference type="InterPro" id="IPR045851">
    <property type="entry name" value="AMP-bd_C_sf"/>
</dbReference>
<dbReference type="PANTHER" id="PTHR24096">
    <property type="entry name" value="LONG-CHAIN-FATTY-ACID--COA LIGASE"/>
    <property type="match status" value="1"/>
</dbReference>
<organism evidence="3">
    <name type="scientific">freshwater metagenome</name>
    <dbReference type="NCBI Taxonomy" id="449393"/>
    <lineage>
        <taxon>unclassified sequences</taxon>
        <taxon>metagenomes</taxon>
        <taxon>ecological metagenomes</taxon>
    </lineage>
</organism>
<dbReference type="EMBL" id="CAEZXR010000066">
    <property type="protein sequence ID" value="CAB4697365.1"/>
    <property type="molecule type" value="Genomic_DNA"/>
</dbReference>
<evidence type="ECO:0000259" key="1">
    <source>
        <dbReference type="Pfam" id="PF00501"/>
    </source>
</evidence>
<dbReference type="GO" id="GO:0016405">
    <property type="term" value="F:CoA-ligase activity"/>
    <property type="evidence" value="ECO:0007669"/>
    <property type="project" value="TreeGrafter"/>
</dbReference>
<proteinExistence type="predicted"/>
<dbReference type="InterPro" id="IPR042099">
    <property type="entry name" value="ANL_N_sf"/>
</dbReference>
<dbReference type="InterPro" id="IPR020845">
    <property type="entry name" value="AMP-binding_CS"/>
</dbReference>
<reference evidence="3" key="1">
    <citation type="submission" date="2020-05" db="EMBL/GenBank/DDBJ databases">
        <authorList>
            <person name="Chiriac C."/>
            <person name="Salcher M."/>
            <person name="Ghai R."/>
            <person name="Kavagutti S V."/>
        </authorList>
    </citation>
    <scope>NUCLEOTIDE SEQUENCE</scope>
</reference>
<name>A0A6J6PKQ1_9ZZZZ</name>
<dbReference type="Gene3D" id="3.40.50.12780">
    <property type="entry name" value="N-terminal domain of ligase-like"/>
    <property type="match status" value="1"/>
</dbReference>
<feature type="domain" description="AMP-dependent synthetase/ligase" evidence="1">
    <location>
        <begin position="23"/>
        <end position="403"/>
    </location>
</feature>
<dbReference type="Gene3D" id="3.30.300.30">
    <property type="match status" value="1"/>
</dbReference>
<dbReference type="Pfam" id="PF00501">
    <property type="entry name" value="AMP-binding"/>
    <property type="match status" value="1"/>
</dbReference>